<dbReference type="STRING" id="1927124.BST13_04940"/>
<organism evidence="2 3">
    <name type="scientific">Mycobacterium aquaticum</name>
    <dbReference type="NCBI Taxonomy" id="1927124"/>
    <lineage>
        <taxon>Bacteria</taxon>
        <taxon>Bacillati</taxon>
        <taxon>Actinomycetota</taxon>
        <taxon>Actinomycetes</taxon>
        <taxon>Mycobacteriales</taxon>
        <taxon>Mycobacteriaceae</taxon>
        <taxon>Mycobacterium</taxon>
    </lineage>
</organism>
<evidence type="ECO:0000313" key="2">
    <source>
        <dbReference type="EMBL" id="ORA38728.1"/>
    </source>
</evidence>
<dbReference type="InterPro" id="IPR001279">
    <property type="entry name" value="Metallo-B-lactamas"/>
</dbReference>
<dbReference type="InterPro" id="IPR050855">
    <property type="entry name" value="NDM-1-like"/>
</dbReference>
<dbReference type="Proteomes" id="UP000192448">
    <property type="component" value="Unassembled WGS sequence"/>
</dbReference>
<dbReference type="Pfam" id="PF00753">
    <property type="entry name" value="Lactamase_B"/>
    <property type="match status" value="1"/>
</dbReference>
<dbReference type="PANTHER" id="PTHR42951:SF4">
    <property type="entry name" value="ACYL-COENZYME A THIOESTERASE MBLAC2"/>
    <property type="match status" value="1"/>
</dbReference>
<dbReference type="InterPro" id="IPR036866">
    <property type="entry name" value="RibonucZ/Hydroxyglut_hydro"/>
</dbReference>
<evidence type="ECO:0000313" key="3">
    <source>
        <dbReference type="Proteomes" id="UP000192448"/>
    </source>
</evidence>
<feature type="domain" description="Metallo-beta-lactamase" evidence="1">
    <location>
        <begin position="21"/>
        <end position="210"/>
    </location>
</feature>
<dbReference type="EMBL" id="MVHF01000003">
    <property type="protein sequence ID" value="ORA38728.1"/>
    <property type="molecule type" value="Genomic_DNA"/>
</dbReference>
<dbReference type="FunFam" id="3.60.15.10:FF:000073">
    <property type="entry name" value="MBL fold metallo-hydrolase"/>
    <property type="match status" value="1"/>
</dbReference>
<dbReference type="PANTHER" id="PTHR42951">
    <property type="entry name" value="METALLO-BETA-LACTAMASE DOMAIN-CONTAINING"/>
    <property type="match status" value="1"/>
</dbReference>
<dbReference type="SMART" id="SM00849">
    <property type="entry name" value="Lactamase_B"/>
    <property type="match status" value="1"/>
</dbReference>
<proteinExistence type="predicted"/>
<name>A0A1X0B9F6_9MYCO</name>
<dbReference type="OrthoDB" id="2273115at2"/>
<keyword evidence="2" id="KW-0378">Hydrolase</keyword>
<gene>
    <name evidence="2" type="ORF">BST13_04940</name>
</gene>
<reference evidence="2 3" key="1">
    <citation type="submission" date="2017-02" db="EMBL/GenBank/DDBJ databases">
        <title>The new phylogeny of genus Mycobacterium.</title>
        <authorList>
            <person name="Tortoli E."/>
            <person name="Trovato A."/>
            <person name="Cirillo D.M."/>
        </authorList>
    </citation>
    <scope>NUCLEOTIDE SEQUENCE [LARGE SCALE GENOMIC DNA]</scope>
    <source>
        <strain evidence="2 3">RW6</strain>
    </source>
</reference>
<dbReference type="CDD" id="cd16282">
    <property type="entry name" value="metallo-hydrolase-like_MBL-fold"/>
    <property type="match status" value="1"/>
</dbReference>
<dbReference type="Gene3D" id="3.60.15.10">
    <property type="entry name" value="Ribonuclease Z/Hydroxyacylglutathione hydrolase-like"/>
    <property type="match status" value="1"/>
</dbReference>
<comment type="caution">
    <text evidence="2">The sequence shown here is derived from an EMBL/GenBank/DDBJ whole genome shotgun (WGS) entry which is preliminary data.</text>
</comment>
<dbReference type="AlphaFoldDB" id="A0A1X0B9F6"/>
<keyword evidence="3" id="KW-1185">Reference proteome</keyword>
<dbReference type="RefSeq" id="WP_083161209.1">
    <property type="nucleotide sequence ID" value="NZ_MVHF01000003.1"/>
</dbReference>
<evidence type="ECO:0000259" key="1">
    <source>
        <dbReference type="SMART" id="SM00849"/>
    </source>
</evidence>
<accession>A0A1X0B9F6</accession>
<dbReference type="GO" id="GO:0016787">
    <property type="term" value="F:hydrolase activity"/>
    <property type="evidence" value="ECO:0007669"/>
    <property type="project" value="UniProtKB-KW"/>
</dbReference>
<protein>
    <submittedName>
        <fullName evidence="2">MBL fold metallo-hydrolase</fullName>
    </submittedName>
</protein>
<sequence length="234" mass="24961">MNFDWEPLTQGVWRARLPFLDVTVGLVAGDSDVLLVDCGTTLAEARALDADVHVLTGRPVGQIVLTHNHFDHVLGSAHFTAAQIHCAPEVAETLSHGTAHLRADAVAYGADPVEVDETILALRPPRPGTCPATIDLGGRTVTVSHPGRGHTDHDLIVVVSGRRTVVFCGDLVEESGDPAIDEHSDVTAWPSTLDVLLDAAGPDGLLVPGHGAVVDADFVRRQQQWLVAWRAARQ</sequence>
<dbReference type="SUPFAM" id="SSF56281">
    <property type="entry name" value="Metallo-hydrolase/oxidoreductase"/>
    <property type="match status" value="1"/>
</dbReference>